<dbReference type="OrthoDB" id="5392779at2759"/>
<protein>
    <submittedName>
        <fullName evidence="1">Uncharacterized protein</fullName>
    </submittedName>
</protein>
<dbReference type="AlphaFoldDB" id="A0A3D8QHA2"/>
<organism evidence="1 2">
    <name type="scientific">Aspergillus mulundensis</name>
    <dbReference type="NCBI Taxonomy" id="1810919"/>
    <lineage>
        <taxon>Eukaryota</taxon>
        <taxon>Fungi</taxon>
        <taxon>Dikarya</taxon>
        <taxon>Ascomycota</taxon>
        <taxon>Pezizomycotina</taxon>
        <taxon>Eurotiomycetes</taxon>
        <taxon>Eurotiomycetidae</taxon>
        <taxon>Eurotiales</taxon>
        <taxon>Aspergillaceae</taxon>
        <taxon>Aspergillus</taxon>
        <taxon>Aspergillus subgen. Nidulantes</taxon>
    </lineage>
</organism>
<proteinExistence type="predicted"/>
<keyword evidence="2" id="KW-1185">Reference proteome</keyword>
<dbReference type="EMBL" id="PVWQ01000017">
    <property type="protein sequence ID" value="RDW61202.1"/>
    <property type="molecule type" value="Genomic_DNA"/>
</dbReference>
<gene>
    <name evidence="1" type="ORF">DSM5745_10700</name>
</gene>
<evidence type="ECO:0000313" key="1">
    <source>
        <dbReference type="EMBL" id="RDW61202.1"/>
    </source>
</evidence>
<reference evidence="1 2" key="1">
    <citation type="journal article" date="2018" name="IMA Fungus">
        <title>IMA Genome-F 9: Draft genome sequence of Annulohypoxylon stygium, Aspergillus mulundensis, Berkeleyomyces basicola (syn. Thielaviopsis basicola), Ceratocystis smalleyi, two Cercospora beticola strains, Coleophoma cylindrospora, Fusarium fracticaudum, Phialophora cf. hyalina, and Morchella septimelata.</title>
        <authorList>
            <person name="Wingfield B.D."/>
            <person name="Bills G.F."/>
            <person name="Dong Y."/>
            <person name="Huang W."/>
            <person name="Nel W.J."/>
            <person name="Swalarsk-Parry B.S."/>
            <person name="Vaghefi N."/>
            <person name="Wilken P.M."/>
            <person name="An Z."/>
            <person name="de Beer Z.W."/>
            <person name="De Vos L."/>
            <person name="Chen L."/>
            <person name="Duong T.A."/>
            <person name="Gao Y."/>
            <person name="Hammerbacher A."/>
            <person name="Kikkert J.R."/>
            <person name="Li Y."/>
            <person name="Li H."/>
            <person name="Li K."/>
            <person name="Li Q."/>
            <person name="Liu X."/>
            <person name="Ma X."/>
            <person name="Naidoo K."/>
            <person name="Pethybridge S.J."/>
            <person name="Sun J."/>
            <person name="Steenkamp E.T."/>
            <person name="van der Nest M.A."/>
            <person name="van Wyk S."/>
            <person name="Wingfield M.J."/>
            <person name="Xiong C."/>
            <person name="Yue Q."/>
            <person name="Zhang X."/>
        </authorList>
    </citation>
    <scope>NUCLEOTIDE SEQUENCE [LARGE SCALE GENOMIC DNA]</scope>
    <source>
        <strain evidence="1 2">DSM 5745</strain>
    </source>
</reference>
<dbReference type="Proteomes" id="UP000256690">
    <property type="component" value="Unassembled WGS sequence"/>
</dbReference>
<accession>A0A3D8QHA2</accession>
<evidence type="ECO:0000313" key="2">
    <source>
        <dbReference type="Proteomes" id="UP000256690"/>
    </source>
</evidence>
<comment type="caution">
    <text evidence="1">The sequence shown here is derived from an EMBL/GenBank/DDBJ whole genome shotgun (WGS) entry which is preliminary data.</text>
</comment>
<name>A0A3D8QHA2_9EURO</name>
<dbReference type="GeneID" id="38121070"/>
<dbReference type="RefSeq" id="XP_026598734.1">
    <property type="nucleotide sequence ID" value="XM_026752716.1"/>
</dbReference>
<sequence>MGRGKKKVLSDFIDSIPDEKLEGFPDSPSTLYHDLDFRFDMQGITSNDEWNLQIQVNFKPKTPSLRKFAPKTVAGPVLVSRSEPLTGEEIRQALRDTVRFE</sequence>